<dbReference type="Gene3D" id="3.90.1530.10">
    <property type="entry name" value="Conserved hypothetical protein from pyrococcus furiosus pfu- 392566-001, ParB domain"/>
    <property type="match status" value="1"/>
</dbReference>
<evidence type="ECO:0000256" key="2">
    <source>
        <dbReference type="ARBA" id="ARBA00022603"/>
    </source>
</evidence>
<dbReference type="InterPro" id="IPR003115">
    <property type="entry name" value="ParB_N"/>
</dbReference>
<evidence type="ECO:0000256" key="5">
    <source>
        <dbReference type="ARBA" id="ARBA00022747"/>
    </source>
</evidence>
<dbReference type="GO" id="GO:0003677">
    <property type="term" value="F:DNA binding"/>
    <property type="evidence" value="ECO:0007669"/>
    <property type="project" value="InterPro"/>
</dbReference>
<dbReference type="Gene3D" id="3.40.50.150">
    <property type="entry name" value="Vaccinia Virus protein VP39"/>
    <property type="match status" value="1"/>
</dbReference>
<dbReference type="PANTHER" id="PTHR33375">
    <property type="entry name" value="CHROMOSOME-PARTITIONING PROTEIN PARB-RELATED"/>
    <property type="match status" value="1"/>
</dbReference>
<dbReference type="PRINTS" id="PR00506">
    <property type="entry name" value="D21N6MTFRASE"/>
</dbReference>
<dbReference type="REBASE" id="368122">
    <property type="entry name" value="M.Pps311T8ORF13670P"/>
</dbReference>
<evidence type="ECO:0000256" key="3">
    <source>
        <dbReference type="ARBA" id="ARBA00022679"/>
    </source>
</evidence>
<evidence type="ECO:0000313" key="8">
    <source>
        <dbReference type="Proteomes" id="UP000426246"/>
    </source>
</evidence>
<proteinExistence type="inferred from homology"/>
<protein>
    <submittedName>
        <fullName evidence="7">DNA modification methylase</fullName>
    </submittedName>
</protein>
<dbReference type="KEGG" id="ppsc:EHS13_13670"/>
<sequence length="430" mass="48462">MRIETVQLSSIKPNGWNPNEMDDHIYRSLVESIQTHGLLQPILIRSDMTIIKGEKRWRAAQEAGLAEITCVVIESNDEEAMLLTISLSHLRGHTNEELLISLIGELSNHFSIEEISLQTGYLPDELNNLLAGLPTDYEIEHPVTEDNFDVQKALDDIKEPESKYGDVWKLGRHILVCGDATNLADVQRLMDGVKASLVVTDPPYNVAVKSESSRLNADGRGKIMNDDMSEEQFKGFLGPVFQNYADIMNPDAAIYVFHASSTQREFEDAMNAAGIVVRSQCIWVKNVSSFGFAQYKYKHEPVFYAYLNKKVPAWYGDFKQTTVWKSGLPVENPEPETVWEVSRGDVTKYVHPTQKPLELLAIPIGNSSKKGDEVVDFFGGSGSTLLTCEQMDRTCRTMELDPIFCDVIKKRYFEWTGIEPVLLFRAEQAA</sequence>
<dbReference type="PROSITE" id="PS00092">
    <property type="entry name" value="N6_MTASE"/>
    <property type="match status" value="1"/>
</dbReference>
<dbReference type="InterPro" id="IPR002295">
    <property type="entry name" value="N4/N6-MTase_EcoPI_Mod-like"/>
</dbReference>
<dbReference type="GO" id="GO:0005694">
    <property type="term" value="C:chromosome"/>
    <property type="evidence" value="ECO:0007669"/>
    <property type="project" value="TreeGrafter"/>
</dbReference>
<accession>A0A6B8RH98</accession>
<dbReference type="Pfam" id="PF02195">
    <property type="entry name" value="ParB_N"/>
    <property type="match status" value="1"/>
</dbReference>
<organism evidence="7 8">
    <name type="scientific">Paenibacillus psychroresistens</name>
    <dbReference type="NCBI Taxonomy" id="1778678"/>
    <lineage>
        <taxon>Bacteria</taxon>
        <taxon>Bacillati</taxon>
        <taxon>Bacillota</taxon>
        <taxon>Bacilli</taxon>
        <taxon>Bacillales</taxon>
        <taxon>Paenibacillaceae</taxon>
        <taxon>Paenibacillus</taxon>
    </lineage>
</organism>
<dbReference type="SUPFAM" id="SSF110849">
    <property type="entry name" value="ParB/Sulfiredoxin"/>
    <property type="match status" value="1"/>
</dbReference>
<dbReference type="GO" id="GO:0008170">
    <property type="term" value="F:N-methyltransferase activity"/>
    <property type="evidence" value="ECO:0007669"/>
    <property type="project" value="InterPro"/>
</dbReference>
<dbReference type="GO" id="GO:0032259">
    <property type="term" value="P:methylation"/>
    <property type="evidence" value="ECO:0007669"/>
    <property type="project" value="UniProtKB-KW"/>
</dbReference>
<dbReference type="SMART" id="SM00470">
    <property type="entry name" value="ParB"/>
    <property type="match status" value="1"/>
</dbReference>
<evidence type="ECO:0000313" key="7">
    <source>
        <dbReference type="EMBL" id="QGQ95851.1"/>
    </source>
</evidence>
<dbReference type="InterPro" id="IPR029063">
    <property type="entry name" value="SAM-dependent_MTases_sf"/>
</dbReference>
<dbReference type="EMBL" id="CP034235">
    <property type="protein sequence ID" value="QGQ95851.1"/>
    <property type="molecule type" value="Genomic_DNA"/>
</dbReference>
<dbReference type="SUPFAM" id="SSF53335">
    <property type="entry name" value="S-adenosyl-L-methionine-dependent methyltransferases"/>
    <property type="match status" value="1"/>
</dbReference>
<evidence type="ECO:0000259" key="6">
    <source>
        <dbReference type="SMART" id="SM00470"/>
    </source>
</evidence>
<keyword evidence="3" id="KW-0808">Transferase</keyword>
<dbReference type="PIRSF" id="PIRSF036758">
    <property type="entry name" value="Aden_M_ParB"/>
    <property type="match status" value="1"/>
</dbReference>
<keyword evidence="4" id="KW-0949">S-adenosyl-L-methionine</keyword>
<feature type="domain" description="ParB-like N-terminal" evidence="6">
    <location>
        <begin position="4"/>
        <end position="89"/>
    </location>
</feature>
<dbReference type="AlphaFoldDB" id="A0A6B8RH98"/>
<dbReference type="Pfam" id="PF01555">
    <property type="entry name" value="N6_N4_Mtase"/>
    <property type="match status" value="1"/>
</dbReference>
<dbReference type="PANTHER" id="PTHR33375:SF1">
    <property type="entry name" value="CHROMOSOME-PARTITIONING PROTEIN PARB-RELATED"/>
    <property type="match status" value="1"/>
</dbReference>
<reference evidence="8" key="1">
    <citation type="submission" date="2018-11" db="EMBL/GenBank/DDBJ databases">
        <title>Complete genome sequence of Paenibacillus sp. ML311-T8.</title>
        <authorList>
            <person name="Nam Y.-D."/>
            <person name="Kang J."/>
            <person name="Chung W.-H."/>
            <person name="Park Y.S."/>
        </authorList>
    </citation>
    <scope>NUCLEOTIDE SEQUENCE [LARGE SCALE GENOMIC DNA]</scope>
    <source>
        <strain evidence="8">ML311-T8</strain>
    </source>
</reference>
<dbReference type="InterPro" id="IPR002052">
    <property type="entry name" value="DNA_methylase_N6_adenine_CS"/>
</dbReference>
<keyword evidence="2 7" id="KW-0489">Methyltransferase</keyword>
<dbReference type="GO" id="GO:0007059">
    <property type="term" value="P:chromosome segregation"/>
    <property type="evidence" value="ECO:0007669"/>
    <property type="project" value="TreeGrafter"/>
</dbReference>
<comment type="similarity">
    <text evidence="1">Belongs to the N(4)/N(6)-methyltransferase family.</text>
</comment>
<keyword evidence="5" id="KW-0680">Restriction system</keyword>
<dbReference type="InterPro" id="IPR002941">
    <property type="entry name" value="DNA_methylase_N4/N6"/>
</dbReference>
<dbReference type="InterPro" id="IPR050336">
    <property type="entry name" value="Chromosome_partition/occlusion"/>
</dbReference>
<dbReference type="Proteomes" id="UP000426246">
    <property type="component" value="Chromosome"/>
</dbReference>
<keyword evidence="8" id="KW-1185">Reference proteome</keyword>
<name>A0A6B8RH98_9BACL</name>
<dbReference type="InterPro" id="IPR036086">
    <property type="entry name" value="ParB/Sulfiredoxin_sf"/>
</dbReference>
<dbReference type="OrthoDB" id="9800801at2"/>
<dbReference type="RefSeq" id="WP_155700886.1">
    <property type="nucleotide sequence ID" value="NZ_CP034235.1"/>
</dbReference>
<dbReference type="InterPro" id="IPR015840">
    <property type="entry name" value="DNA_MeTrfase_ParB"/>
</dbReference>
<evidence type="ECO:0000256" key="4">
    <source>
        <dbReference type="ARBA" id="ARBA00022691"/>
    </source>
</evidence>
<gene>
    <name evidence="7" type="ORF">EHS13_13670</name>
</gene>
<evidence type="ECO:0000256" key="1">
    <source>
        <dbReference type="ARBA" id="ARBA00006594"/>
    </source>
</evidence>
<dbReference type="GO" id="GO:0009307">
    <property type="term" value="P:DNA restriction-modification system"/>
    <property type="evidence" value="ECO:0007669"/>
    <property type="project" value="UniProtKB-KW"/>
</dbReference>